<dbReference type="EMBL" id="JAKRKC020000001">
    <property type="protein sequence ID" value="MCK2213796.1"/>
    <property type="molecule type" value="Genomic_DNA"/>
</dbReference>
<protein>
    <submittedName>
        <fullName evidence="2">Phosphotransferase</fullName>
    </submittedName>
</protein>
<dbReference type="Pfam" id="PF01636">
    <property type="entry name" value="APH"/>
    <property type="match status" value="1"/>
</dbReference>
<dbReference type="Gene3D" id="3.90.1200.10">
    <property type="match status" value="1"/>
</dbReference>
<dbReference type="PANTHER" id="PTHR21310">
    <property type="entry name" value="AMINOGLYCOSIDE PHOSPHOTRANSFERASE-RELATED-RELATED"/>
    <property type="match status" value="1"/>
</dbReference>
<comment type="caution">
    <text evidence="2">The sequence shown here is derived from an EMBL/GenBank/DDBJ whole genome shotgun (WGS) entry which is preliminary data.</text>
</comment>
<keyword evidence="3" id="KW-1185">Reference proteome</keyword>
<dbReference type="InterPro" id="IPR011009">
    <property type="entry name" value="Kinase-like_dom_sf"/>
</dbReference>
<accession>A0ABT0FPE3</accession>
<feature type="domain" description="Aminoglycoside phosphotransferase" evidence="1">
    <location>
        <begin position="12"/>
        <end position="222"/>
    </location>
</feature>
<dbReference type="RefSeq" id="WP_242375467.1">
    <property type="nucleotide sequence ID" value="NZ_JAKRKC020000001.1"/>
</dbReference>
<proteinExistence type="predicted"/>
<evidence type="ECO:0000313" key="3">
    <source>
        <dbReference type="Proteomes" id="UP001317259"/>
    </source>
</evidence>
<dbReference type="InterPro" id="IPR002575">
    <property type="entry name" value="Aminoglycoside_PTrfase"/>
</dbReference>
<evidence type="ECO:0000313" key="2">
    <source>
        <dbReference type="EMBL" id="MCK2213796.1"/>
    </source>
</evidence>
<reference evidence="2 3" key="1">
    <citation type="submission" date="2022-04" db="EMBL/GenBank/DDBJ databases">
        <title>Genome draft of Actinomadura sp. ATCC 31491.</title>
        <authorList>
            <person name="Shi X."/>
            <person name="Du Y."/>
        </authorList>
    </citation>
    <scope>NUCLEOTIDE SEQUENCE [LARGE SCALE GENOMIC DNA]</scope>
    <source>
        <strain evidence="2 3">ATCC 31491</strain>
    </source>
</reference>
<dbReference type="Proteomes" id="UP001317259">
    <property type="component" value="Unassembled WGS sequence"/>
</dbReference>
<gene>
    <name evidence="2" type="ORF">MF672_008340</name>
</gene>
<dbReference type="Gene3D" id="3.30.200.20">
    <property type="entry name" value="Phosphorylase Kinase, domain 1"/>
    <property type="match status" value="1"/>
</dbReference>
<dbReference type="SUPFAM" id="SSF56112">
    <property type="entry name" value="Protein kinase-like (PK-like)"/>
    <property type="match status" value="1"/>
</dbReference>
<name>A0ABT0FPE3_9ACTN</name>
<sequence>MTILSEDWGGPGWDSQARLVGGRWVERRPRRPDVAARLLRETRLAPWLAPLLPLPIPVPRVLHVEPLIVRHEAVPGEPLESFDAGRGRALGGFLRALHAADPARAVRLGAQPAAEVLRERAAGTADLAARVVPLLPRERRAAAAELLEAVAAFPACAVVHGDLAPEHVLERDGAVSGVIDFTDAHVGDPALDLAWPLHGAPPAFAGAVAAAYGVPAGLRERALLWWRLGPWHEVVYGLDGDRPDRVRDGLAAVLARLPR</sequence>
<dbReference type="PANTHER" id="PTHR21310:SF15">
    <property type="entry name" value="AMINOGLYCOSIDE PHOSPHOTRANSFERASE DOMAIN-CONTAINING PROTEIN"/>
    <property type="match status" value="1"/>
</dbReference>
<evidence type="ECO:0000259" key="1">
    <source>
        <dbReference type="Pfam" id="PF01636"/>
    </source>
</evidence>
<dbReference type="InterPro" id="IPR051678">
    <property type="entry name" value="AGP_Transferase"/>
</dbReference>
<organism evidence="2 3">
    <name type="scientific">Actinomadura luzonensis</name>
    <dbReference type="NCBI Taxonomy" id="2805427"/>
    <lineage>
        <taxon>Bacteria</taxon>
        <taxon>Bacillati</taxon>
        <taxon>Actinomycetota</taxon>
        <taxon>Actinomycetes</taxon>
        <taxon>Streptosporangiales</taxon>
        <taxon>Thermomonosporaceae</taxon>
        <taxon>Actinomadura</taxon>
    </lineage>
</organism>